<dbReference type="GO" id="GO:0006935">
    <property type="term" value="P:chemotaxis"/>
    <property type="evidence" value="ECO:0007669"/>
    <property type="project" value="InterPro"/>
</dbReference>
<protein>
    <submittedName>
        <fullName evidence="2">Chemotaxis signal transduction protein CheW</fullName>
    </submittedName>
</protein>
<reference evidence="2 3" key="1">
    <citation type="submission" date="2017-05" db="EMBL/GenBank/DDBJ databases">
        <title>Genomic insights into alkan degradation activity of Oleiphilus messinensis.</title>
        <authorList>
            <person name="Kozyavkin S.A."/>
            <person name="Slesarev A.I."/>
            <person name="Golyshin P.N."/>
            <person name="Korzhenkov A."/>
            <person name="Golyshina O.N."/>
            <person name="Toshchakov S.V."/>
        </authorList>
    </citation>
    <scope>NUCLEOTIDE SEQUENCE [LARGE SCALE GENOMIC DNA]</scope>
    <source>
        <strain evidence="2 3">ME102</strain>
    </source>
</reference>
<dbReference type="PROSITE" id="PS50851">
    <property type="entry name" value="CHEW"/>
    <property type="match status" value="1"/>
</dbReference>
<dbReference type="PANTHER" id="PTHR22617">
    <property type="entry name" value="CHEMOTAXIS SENSOR HISTIDINE KINASE-RELATED"/>
    <property type="match status" value="1"/>
</dbReference>
<evidence type="ECO:0000313" key="2">
    <source>
        <dbReference type="EMBL" id="ARU54421.1"/>
    </source>
</evidence>
<keyword evidence="3" id="KW-1185">Reference proteome</keyword>
<dbReference type="GO" id="GO:0005829">
    <property type="term" value="C:cytosol"/>
    <property type="evidence" value="ECO:0007669"/>
    <property type="project" value="TreeGrafter"/>
</dbReference>
<dbReference type="RefSeq" id="WP_087459626.1">
    <property type="nucleotide sequence ID" value="NZ_CP021425.1"/>
</dbReference>
<dbReference type="OrthoDB" id="5298045at2"/>
<sequence length="181" mass="20260">MSAMATPFSYLADIARRSKALAKGLPAQEEAIELWSGIGFTLAGAKYVAPMGEVTEILHIPRFTQIPGVKPWMYGVANVRGRLLPIMDLGLFFGLPQQSVSNREKRVLVVENGDIFSGLAVDNVQGMQYFAVDSYHPVTRNVPESMHMFVKGFYTKNEEEWKIFSAVALTEDPRFLDVSQW</sequence>
<dbReference type="InterPro" id="IPR002545">
    <property type="entry name" value="CheW-lke_dom"/>
</dbReference>
<dbReference type="AlphaFoldDB" id="A0A1Y0I1Z6"/>
<gene>
    <name evidence="2" type="ORF">OLMES_0315</name>
</gene>
<dbReference type="GO" id="GO:0007165">
    <property type="term" value="P:signal transduction"/>
    <property type="evidence" value="ECO:0007669"/>
    <property type="project" value="InterPro"/>
</dbReference>
<evidence type="ECO:0000313" key="3">
    <source>
        <dbReference type="Proteomes" id="UP000196027"/>
    </source>
</evidence>
<dbReference type="Gene3D" id="2.30.30.40">
    <property type="entry name" value="SH3 Domains"/>
    <property type="match status" value="1"/>
</dbReference>
<dbReference type="EMBL" id="CP021425">
    <property type="protein sequence ID" value="ARU54421.1"/>
    <property type="molecule type" value="Genomic_DNA"/>
</dbReference>
<evidence type="ECO:0000259" key="1">
    <source>
        <dbReference type="PROSITE" id="PS50851"/>
    </source>
</evidence>
<dbReference type="InterPro" id="IPR039315">
    <property type="entry name" value="CheW"/>
</dbReference>
<dbReference type="SMART" id="SM00260">
    <property type="entry name" value="CheW"/>
    <property type="match status" value="1"/>
</dbReference>
<feature type="domain" description="CheW-like" evidence="1">
    <location>
        <begin position="34"/>
        <end position="175"/>
    </location>
</feature>
<dbReference type="PANTHER" id="PTHR22617:SF43">
    <property type="entry name" value="PROTEIN PILI"/>
    <property type="match status" value="1"/>
</dbReference>
<dbReference type="Proteomes" id="UP000196027">
    <property type="component" value="Chromosome"/>
</dbReference>
<dbReference type="InterPro" id="IPR036061">
    <property type="entry name" value="CheW-like_dom_sf"/>
</dbReference>
<dbReference type="SUPFAM" id="SSF50341">
    <property type="entry name" value="CheW-like"/>
    <property type="match status" value="1"/>
</dbReference>
<name>A0A1Y0I1Z6_9GAMM</name>
<accession>A0A1Y0I1Z6</accession>
<dbReference type="Pfam" id="PF01584">
    <property type="entry name" value="CheW"/>
    <property type="match status" value="1"/>
</dbReference>
<dbReference type="KEGG" id="ome:OLMES_0315"/>
<organism evidence="2 3">
    <name type="scientific">Oleiphilus messinensis</name>
    <dbReference type="NCBI Taxonomy" id="141451"/>
    <lineage>
        <taxon>Bacteria</taxon>
        <taxon>Pseudomonadati</taxon>
        <taxon>Pseudomonadota</taxon>
        <taxon>Gammaproteobacteria</taxon>
        <taxon>Oceanospirillales</taxon>
        <taxon>Oleiphilaceae</taxon>
        <taxon>Oleiphilus</taxon>
    </lineage>
</organism>
<dbReference type="Gene3D" id="2.40.50.180">
    <property type="entry name" value="CheA-289, Domain 4"/>
    <property type="match status" value="1"/>
</dbReference>
<proteinExistence type="predicted"/>